<gene>
    <name evidence="1" type="ORF">IRJ16_05690</name>
</gene>
<organism evidence="1 2">
    <name type="scientific">Mucilaginibacter myungsuensis</name>
    <dbReference type="NCBI Taxonomy" id="649104"/>
    <lineage>
        <taxon>Bacteria</taxon>
        <taxon>Pseudomonadati</taxon>
        <taxon>Bacteroidota</taxon>
        <taxon>Sphingobacteriia</taxon>
        <taxon>Sphingobacteriales</taxon>
        <taxon>Sphingobacteriaceae</taxon>
        <taxon>Mucilaginibacter</taxon>
    </lineage>
</organism>
<dbReference type="Proteomes" id="UP000622475">
    <property type="component" value="Unassembled WGS sequence"/>
</dbReference>
<dbReference type="EMBL" id="JADFFL010000002">
    <property type="protein sequence ID" value="MBE9661368.1"/>
    <property type="molecule type" value="Genomic_DNA"/>
</dbReference>
<dbReference type="Gene3D" id="1.20.1260.10">
    <property type="match status" value="1"/>
</dbReference>
<evidence type="ECO:0008006" key="3">
    <source>
        <dbReference type="Google" id="ProtNLM"/>
    </source>
</evidence>
<protein>
    <recommendedName>
        <fullName evidence="3">Ferritin-like metal-binding protein YciE</fullName>
    </recommendedName>
</protein>
<name>A0A929PV24_9SPHI</name>
<dbReference type="AlphaFoldDB" id="A0A929PV24"/>
<reference evidence="1" key="1">
    <citation type="submission" date="2020-10" db="EMBL/GenBank/DDBJ databases">
        <title>Mucilaginibacter mali sp. nov., isolated from rhizosphere soil of apple orchard.</title>
        <authorList>
            <person name="Lee J.-S."/>
            <person name="Kim H.S."/>
            <person name="Kim J.-S."/>
        </authorList>
    </citation>
    <scope>NUCLEOTIDE SEQUENCE</scope>
    <source>
        <strain evidence="1">KCTC 22746</strain>
    </source>
</reference>
<evidence type="ECO:0000313" key="1">
    <source>
        <dbReference type="EMBL" id="MBE9661368.1"/>
    </source>
</evidence>
<keyword evidence="2" id="KW-1185">Reference proteome</keyword>
<accession>A0A929PV24</accession>
<proteinExistence type="predicted"/>
<sequence>MRISAQKEIYIRLLDRIYCIAAHLAERLDELKDALDFEQLQEEISATIRSLETHLQNLDLLYKAHGVVASFKDHGPLIAFMEDMFSKLPYKDDGTQYNYLLDYLSIANALMAESAEQAGVVTDPDEVALPDVQLYEASTLRSLTRALLQAGQVA</sequence>
<comment type="caution">
    <text evidence="1">The sequence shown here is derived from an EMBL/GenBank/DDBJ whole genome shotgun (WGS) entry which is preliminary data.</text>
</comment>
<evidence type="ECO:0000313" key="2">
    <source>
        <dbReference type="Proteomes" id="UP000622475"/>
    </source>
</evidence>
<dbReference type="InterPro" id="IPR012347">
    <property type="entry name" value="Ferritin-like"/>
</dbReference>
<dbReference type="RefSeq" id="WP_194110560.1">
    <property type="nucleotide sequence ID" value="NZ_JADFFL010000002.1"/>
</dbReference>